<evidence type="ECO:0000313" key="2">
    <source>
        <dbReference type="EMBL" id="KAI6298708.1"/>
    </source>
</evidence>
<name>A0ABQ8NM25_PYRGI</name>
<dbReference type="EMBL" id="JABSND010000084">
    <property type="protein sequence ID" value="KAI6298708.1"/>
    <property type="molecule type" value="Genomic_DNA"/>
</dbReference>
<feature type="compositionally biased region" description="Polar residues" evidence="1">
    <location>
        <begin position="82"/>
        <end position="95"/>
    </location>
</feature>
<organism evidence="2 3">
    <name type="scientific">Pyricularia grisea</name>
    <name type="common">Crabgrass-specific blast fungus</name>
    <name type="synonym">Magnaporthe grisea</name>
    <dbReference type="NCBI Taxonomy" id="148305"/>
    <lineage>
        <taxon>Eukaryota</taxon>
        <taxon>Fungi</taxon>
        <taxon>Dikarya</taxon>
        <taxon>Ascomycota</taxon>
        <taxon>Pezizomycotina</taxon>
        <taxon>Sordariomycetes</taxon>
        <taxon>Sordariomycetidae</taxon>
        <taxon>Magnaporthales</taxon>
        <taxon>Pyriculariaceae</taxon>
        <taxon>Pyricularia</taxon>
    </lineage>
</organism>
<keyword evidence="3" id="KW-1185">Reference proteome</keyword>
<evidence type="ECO:0000313" key="3">
    <source>
        <dbReference type="Proteomes" id="UP001059893"/>
    </source>
</evidence>
<dbReference type="Proteomes" id="UP001059893">
    <property type="component" value="Unassembled WGS sequence"/>
</dbReference>
<comment type="caution">
    <text evidence="2">The sequence shown here is derived from an EMBL/GenBank/DDBJ whole genome shotgun (WGS) entry which is preliminary data.</text>
</comment>
<evidence type="ECO:0000256" key="1">
    <source>
        <dbReference type="SAM" id="MobiDB-lite"/>
    </source>
</evidence>
<accession>A0ABQ8NM25</accession>
<sequence>MQSDWNILLTKQPAFGDTGKRAATVKQAGRDAVRVCVRSVGRCGSVHGVNSNGDGASTDTTQPRYLHLHVNLDWNGVSSGTTLATSTKRVPSNSVPRGGENRMYNRAPSGPPAVCFVTLSPSPHCNTPSSGLRRDYPAPFQGAPDFSASPCVLSPHPSPI</sequence>
<reference evidence="2" key="1">
    <citation type="submission" date="2021-01" db="EMBL/GenBank/DDBJ databases">
        <title>Deciphering the adaptive evolutionary patterns associated with biogeogrpahic diversity in the finger millet blast pathogen Magnaporthe oryzae in Eastern Africa.</title>
        <authorList>
            <person name="Onyema G."/>
            <person name="Shittu T.A."/>
            <person name="Dodsworth S."/>
            <person name="Devilliers S."/>
            <person name="Muthumeenakshi S."/>
            <person name="Sreenivasaprasad S."/>
        </authorList>
    </citation>
    <scope>NUCLEOTIDE SEQUENCE</scope>
    <source>
        <strain evidence="2">D15/s37</strain>
    </source>
</reference>
<protein>
    <submittedName>
        <fullName evidence="2">Uncharacterized protein</fullName>
    </submittedName>
</protein>
<feature type="region of interest" description="Disordered" evidence="1">
    <location>
        <begin position="82"/>
        <end position="106"/>
    </location>
</feature>
<gene>
    <name evidence="2" type="ORF">MCOR33_005237</name>
</gene>
<proteinExistence type="predicted"/>